<accession>A0A815MP80</accession>
<name>A0A815MP80_ADIRI</name>
<evidence type="ECO:0000313" key="2">
    <source>
        <dbReference type="EMBL" id="CAF1423313.1"/>
    </source>
</evidence>
<dbReference type="Proteomes" id="UP000663828">
    <property type="component" value="Unassembled WGS sequence"/>
</dbReference>
<gene>
    <name evidence="2" type="ORF">XAT740_LOCUS35353</name>
</gene>
<comment type="caution">
    <text evidence="2">The sequence shown here is derived from an EMBL/GenBank/DDBJ whole genome shotgun (WGS) entry which is preliminary data.</text>
</comment>
<reference evidence="2" key="1">
    <citation type="submission" date="2021-02" db="EMBL/GenBank/DDBJ databases">
        <authorList>
            <person name="Nowell W R."/>
        </authorList>
    </citation>
    <scope>NUCLEOTIDE SEQUENCE</scope>
</reference>
<evidence type="ECO:0000256" key="1">
    <source>
        <dbReference type="SAM" id="SignalP"/>
    </source>
</evidence>
<dbReference type="EMBL" id="CAJNOR010003534">
    <property type="protein sequence ID" value="CAF1423313.1"/>
    <property type="molecule type" value="Genomic_DNA"/>
</dbReference>
<sequence length="178" mass="20537">MLGGFLKLTLFLHVVFMFVTLLWQVAIAEASSNSATDKNLGVLNKDATHLLTPLQQQSIHLAKDPLNFPVDVESLVDKPPARTRTRHRIFRKKLHPSKLTNSKHVLQSTGIRPKKHRSSKRVQSMLDDRLKRFRMLDTEEFQEMLKSMSQQQSSEQPTGFNNIDTIDGIQLENYWSRK</sequence>
<feature type="signal peptide" evidence="1">
    <location>
        <begin position="1"/>
        <end position="30"/>
    </location>
</feature>
<protein>
    <submittedName>
        <fullName evidence="2">Uncharacterized protein</fullName>
    </submittedName>
</protein>
<proteinExistence type="predicted"/>
<organism evidence="2 3">
    <name type="scientific">Adineta ricciae</name>
    <name type="common">Rotifer</name>
    <dbReference type="NCBI Taxonomy" id="249248"/>
    <lineage>
        <taxon>Eukaryota</taxon>
        <taxon>Metazoa</taxon>
        <taxon>Spiralia</taxon>
        <taxon>Gnathifera</taxon>
        <taxon>Rotifera</taxon>
        <taxon>Eurotatoria</taxon>
        <taxon>Bdelloidea</taxon>
        <taxon>Adinetida</taxon>
        <taxon>Adinetidae</taxon>
        <taxon>Adineta</taxon>
    </lineage>
</organism>
<keyword evidence="3" id="KW-1185">Reference proteome</keyword>
<evidence type="ECO:0000313" key="3">
    <source>
        <dbReference type="Proteomes" id="UP000663828"/>
    </source>
</evidence>
<keyword evidence="1" id="KW-0732">Signal</keyword>
<dbReference type="AlphaFoldDB" id="A0A815MP80"/>
<feature type="chain" id="PRO_5032744208" evidence="1">
    <location>
        <begin position="31"/>
        <end position="178"/>
    </location>
</feature>